<dbReference type="SUPFAM" id="SSF52540">
    <property type="entry name" value="P-loop containing nucleoside triphosphate hydrolases"/>
    <property type="match status" value="1"/>
</dbReference>
<feature type="region of interest" description="Disordered" evidence="8">
    <location>
        <begin position="527"/>
        <end position="747"/>
    </location>
</feature>
<dbReference type="AlphaFoldDB" id="A0AAD5X6X2"/>
<dbReference type="FunFam" id="1.10.1580.10:FF:000001">
    <property type="entry name" value="Nucleolar GTP-binding protein 2"/>
    <property type="match status" value="1"/>
</dbReference>
<keyword evidence="11" id="KW-1185">Reference proteome</keyword>
<evidence type="ECO:0000313" key="10">
    <source>
        <dbReference type="EMBL" id="KAJ3053019.1"/>
    </source>
</evidence>
<comment type="similarity">
    <text evidence="7">Belongs to the TRAFAC class YlqF/YawG GTPase family. NOG2 subfamily.</text>
</comment>
<feature type="compositionally biased region" description="Low complexity" evidence="8">
    <location>
        <begin position="655"/>
        <end position="664"/>
    </location>
</feature>
<reference evidence="10" key="1">
    <citation type="submission" date="2020-05" db="EMBL/GenBank/DDBJ databases">
        <title>Phylogenomic resolution of chytrid fungi.</title>
        <authorList>
            <person name="Stajich J.E."/>
            <person name="Amses K."/>
            <person name="Simmons R."/>
            <person name="Seto K."/>
            <person name="Myers J."/>
            <person name="Bonds A."/>
            <person name="Quandt C.A."/>
            <person name="Barry K."/>
            <person name="Liu P."/>
            <person name="Grigoriev I."/>
            <person name="Longcore J.E."/>
            <person name="James T.Y."/>
        </authorList>
    </citation>
    <scope>NUCLEOTIDE SEQUENCE</scope>
    <source>
        <strain evidence="10">JEL0318</strain>
    </source>
</reference>
<dbReference type="InterPro" id="IPR012971">
    <property type="entry name" value="NOG2_N_dom"/>
</dbReference>
<dbReference type="Proteomes" id="UP001212841">
    <property type="component" value="Unassembled WGS sequence"/>
</dbReference>
<evidence type="ECO:0000313" key="11">
    <source>
        <dbReference type="Proteomes" id="UP001212841"/>
    </source>
</evidence>
<feature type="compositionally biased region" description="Basic residues" evidence="8">
    <location>
        <begin position="633"/>
        <end position="646"/>
    </location>
</feature>
<feature type="compositionally biased region" description="Acidic residues" evidence="8">
    <location>
        <begin position="576"/>
        <end position="629"/>
    </location>
</feature>
<name>A0AAD5X6X2_9FUNG</name>
<dbReference type="Gene3D" id="1.10.1580.10">
    <property type="match status" value="1"/>
</dbReference>
<dbReference type="Pfam" id="PF08153">
    <property type="entry name" value="NGP1NT"/>
    <property type="match status" value="1"/>
</dbReference>
<dbReference type="EMBL" id="JADGJD010000245">
    <property type="protein sequence ID" value="KAJ3053019.1"/>
    <property type="molecule type" value="Genomic_DNA"/>
</dbReference>
<evidence type="ECO:0000256" key="4">
    <source>
        <dbReference type="ARBA" id="ARBA00022741"/>
    </source>
</evidence>
<dbReference type="InterPro" id="IPR024929">
    <property type="entry name" value="GNL2_CP_dom"/>
</dbReference>
<protein>
    <recommendedName>
        <fullName evidence="3 7">Nucleolar GTP-binding protein 2</fullName>
    </recommendedName>
</protein>
<dbReference type="InterPro" id="IPR030378">
    <property type="entry name" value="G_CP_dom"/>
</dbReference>
<gene>
    <name evidence="10" type="primary">NOG2</name>
    <name evidence="10" type="ORF">HK097_005215</name>
</gene>
<proteinExistence type="inferred from homology"/>
<evidence type="ECO:0000256" key="6">
    <source>
        <dbReference type="ARBA" id="ARBA00023242"/>
    </source>
</evidence>
<keyword evidence="5 7" id="KW-0342">GTP-binding</keyword>
<accession>A0AAD5X6X2</accession>
<evidence type="ECO:0000259" key="9">
    <source>
        <dbReference type="PROSITE" id="PS51721"/>
    </source>
</evidence>
<dbReference type="FunFam" id="3.40.50.300:FF:000559">
    <property type="entry name" value="Nuclear/nucleolar GTPase 2"/>
    <property type="match status" value="1"/>
</dbReference>
<dbReference type="InterPro" id="IPR023179">
    <property type="entry name" value="GTP-bd_ortho_bundle_sf"/>
</dbReference>
<feature type="region of interest" description="Disordered" evidence="8">
    <location>
        <begin position="1"/>
        <end position="25"/>
    </location>
</feature>
<evidence type="ECO:0000256" key="7">
    <source>
        <dbReference type="RuleBase" id="RU364023"/>
    </source>
</evidence>
<dbReference type="GO" id="GO:0005525">
    <property type="term" value="F:GTP binding"/>
    <property type="evidence" value="ECO:0007669"/>
    <property type="project" value="UniProtKB-KW"/>
</dbReference>
<feature type="domain" description="CP-type G" evidence="9">
    <location>
        <begin position="213"/>
        <end position="374"/>
    </location>
</feature>
<comment type="caution">
    <text evidence="10">The sequence shown here is derived from an EMBL/GenBank/DDBJ whole genome shotgun (WGS) entry which is preliminary data.</text>
</comment>
<comment type="subcellular location">
    <subcellularLocation>
        <location evidence="2 7">Nucleus</location>
        <location evidence="2 7">Nucleolus</location>
    </subcellularLocation>
</comment>
<dbReference type="InterPro" id="IPR006073">
    <property type="entry name" value="GTP-bd"/>
</dbReference>
<feature type="compositionally biased region" description="Basic and acidic residues" evidence="8">
    <location>
        <begin position="527"/>
        <end position="547"/>
    </location>
</feature>
<sequence>MGKAKKEKNRVAADKAAGKGSTPGLANVAHVKGTNFYRDAKKARTVQMYKDGKPTRNADGKIIKAASFQSRAPSGTMARVEPNRKWFGGTRTVGQLQLDAFRKAMADRKNDPYTVLLNPRNLPLSLLKDSEKISRMHILETDPFSNTFGPKAQRKRPRLSIGTVDDLASSVTDSLDKYSEVKDPNLLANISTEGVSDAVSDPIFGAGQSKRIWNELYKVLDSSDVVIHVLDARDPSGTRCKPVEKYLREEAKHKQLIFVLNKCDLVPTWVTARWVRHLSKTAPTLAFHASITNSFGKGSLIQLLRQFSQLHKDKKQISVGFIGYPNVGKSSIINTLRSKKVCNVAPIPGETKVWQYITLMKRIYLIDCPGVVAPAVDDKPVDIVLKGVVRVENLSQPEYYIPAVLERVRREYMGRTYEVKSWEDAEDFLGQVAKRTGKLLKGGEPDLGSVAKMVLNDWIRGRIPFYSTPPDLDGFEGAAEGGAAEEGQQQPVVQQIFSKIFVSAKYLPDDMTREGEVVDDPEVVRAVEEAEEGAKGEKKERKRKMESTDWDEVFESVVGEEVVDSIPGREGPVDVPESDDEEVEGEEEEVGGEGWESVEEGEEDAADAEDAVVDDDDEPLADSSEDEPESFQKRRKLTLQKGRRKAGLPVFTVQETPATTTTSPPKKRRTEPKSKPEPEYSDDEDQQSKKAARVTTNKGKVGKHYYETANVKNRNRSKVKPIDPNTLVKKLQKTGKVSGKVGKKGRR</sequence>
<evidence type="ECO:0000256" key="3">
    <source>
        <dbReference type="ARBA" id="ARBA00022127"/>
    </source>
</evidence>
<organism evidence="10 11">
    <name type="scientific">Rhizophlyctis rosea</name>
    <dbReference type="NCBI Taxonomy" id="64517"/>
    <lineage>
        <taxon>Eukaryota</taxon>
        <taxon>Fungi</taxon>
        <taxon>Fungi incertae sedis</taxon>
        <taxon>Chytridiomycota</taxon>
        <taxon>Chytridiomycota incertae sedis</taxon>
        <taxon>Chytridiomycetes</taxon>
        <taxon>Rhizophlyctidales</taxon>
        <taxon>Rhizophlyctidaceae</taxon>
        <taxon>Rhizophlyctis</taxon>
    </lineage>
</organism>
<dbReference type="InterPro" id="IPR050755">
    <property type="entry name" value="TRAFAC_YlqF/YawG_RiboMat"/>
</dbReference>
<dbReference type="CDD" id="cd01858">
    <property type="entry name" value="NGP_1"/>
    <property type="match status" value="1"/>
</dbReference>
<comment type="function">
    <text evidence="1 7">GTPase that associates with pre-60S ribosomal subunits in the nucleolus and is required for their nuclear export and maturation.</text>
</comment>
<evidence type="ECO:0000256" key="2">
    <source>
        <dbReference type="ARBA" id="ARBA00004604"/>
    </source>
</evidence>
<dbReference type="InterPro" id="IPR027417">
    <property type="entry name" value="P-loop_NTPase"/>
</dbReference>
<evidence type="ECO:0000256" key="8">
    <source>
        <dbReference type="SAM" id="MobiDB-lite"/>
    </source>
</evidence>
<dbReference type="GO" id="GO:0005730">
    <property type="term" value="C:nucleolus"/>
    <property type="evidence" value="ECO:0007669"/>
    <property type="project" value="UniProtKB-SubCell"/>
</dbReference>
<dbReference type="PRINTS" id="PR00326">
    <property type="entry name" value="GTP1OBG"/>
</dbReference>
<evidence type="ECO:0000256" key="5">
    <source>
        <dbReference type="ARBA" id="ARBA00023134"/>
    </source>
</evidence>
<evidence type="ECO:0000256" key="1">
    <source>
        <dbReference type="ARBA" id="ARBA00003892"/>
    </source>
</evidence>
<dbReference type="PROSITE" id="PS51721">
    <property type="entry name" value="G_CP"/>
    <property type="match status" value="1"/>
</dbReference>
<dbReference type="Gene3D" id="3.40.50.300">
    <property type="entry name" value="P-loop containing nucleotide triphosphate hydrolases"/>
    <property type="match status" value="1"/>
</dbReference>
<dbReference type="Pfam" id="PF01926">
    <property type="entry name" value="MMR_HSR1"/>
    <property type="match status" value="1"/>
</dbReference>
<keyword evidence="6 7" id="KW-0539">Nucleus</keyword>
<dbReference type="PANTHER" id="PTHR11089:SF9">
    <property type="entry name" value="NUCLEOLAR GTP-BINDING PROTEIN 2"/>
    <property type="match status" value="1"/>
</dbReference>
<keyword evidence="4 7" id="KW-0547">Nucleotide-binding</keyword>
<dbReference type="PANTHER" id="PTHR11089">
    <property type="entry name" value="GTP-BINDING PROTEIN-RELATED"/>
    <property type="match status" value="1"/>
</dbReference>